<comment type="caution">
    <text evidence="2">The sequence shown here is derived from an EMBL/GenBank/DDBJ whole genome shotgun (WGS) entry which is preliminary data.</text>
</comment>
<keyword evidence="3" id="KW-1185">Reference proteome</keyword>
<proteinExistence type="predicted"/>
<evidence type="ECO:0000313" key="2">
    <source>
        <dbReference type="EMBL" id="GGQ30772.1"/>
    </source>
</evidence>
<feature type="compositionally biased region" description="Pro residues" evidence="1">
    <location>
        <begin position="34"/>
        <end position="46"/>
    </location>
</feature>
<protein>
    <submittedName>
        <fullName evidence="2">Uncharacterized protein</fullName>
    </submittedName>
</protein>
<dbReference type="Proteomes" id="UP000654123">
    <property type="component" value="Unassembled WGS sequence"/>
</dbReference>
<dbReference type="AlphaFoldDB" id="A0A918B5L4"/>
<reference evidence="2" key="1">
    <citation type="journal article" date="2014" name="Int. J. Syst. Evol. Microbiol.">
        <title>Complete genome sequence of Corynebacterium casei LMG S-19264T (=DSM 44701T), isolated from a smear-ripened cheese.</title>
        <authorList>
            <consortium name="US DOE Joint Genome Institute (JGI-PGF)"/>
            <person name="Walter F."/>
            <person name="Albersmeier A."/>
            <person name="Kalinowski J."/>
            <person name="Ruckert C."/>
        </authorList>
    </citation>
    <scope>NUCLEOTIDE SEQUENCE</scope>
    <source>
        <strain evidence="2">JCM 4335</strain>
    </source>
</reference>
<gene>
    <name evidence="2" type="ORF">GCM10010249_56890</name>
</gene>
<organism evidence="2 3">
    <name type="scientific">Streptomyces roseolilacinus</name>
    <dbReference type="NCBI Taxonomy" id="66904"/>
    <lineage>
        <taxon>Bacteria</taxon>
        <taxon>Bacillati</taxon>
        <taxon>Actinomycetota</taxon>
        <taxon>Actinomycetes</taxon>
        <taxon>Kitasatosporales</taxon>
        <taxon>Streptomycetaceae</taxon>
        <taxon>Streptomyces</taxon>
    </lineage>
</organism>
<accession>A0A918B5L4</accession>
<name>A0A918B5L4_9ACTN</name>
<evidence type="ECO:0000256" key="1">
    <source>
        <dbReference type="SAM" id="MobiDB-lite"/>
    </source>
</evidence>
<reference evidence="2" key="2">
    <citation type="submission" date="2020-09" db="EMBL/GenBank/DDBJ databases">
        <authorList>
            <person name="Sun Q."/>
            <person name="Ohkuma M."/>
        </authorList>
    </citation>
    <scope>NUCLEOTIDE SEQUENCE</scope>
    <source>
        <strain evidence="2">JCM 4335</strain>
    </source>
</reference>
<dbReference type="EMBL" id="BMSV01000015">
    <property type="protein sequence ID" value="GGQ30772.1"/>
    <property type="molecule type" value="Genomic_DNA"/>
</dbReference>
<sequence>MGVQGSEAGEPSVCPPGVPSRGPGCPAVVDVFPRPAPDGPRPPPPLGEGKSLGSNHPLAATTDRPPP</sequence>
<feature type="region of interest" description="Disordered" evidence="1">
    <location>
        <begin position="1"/>
        <end position="67"/>
    </location>
</feature>
<evidence type="ECO:0000313" key="3">
    <source>
        <dbReference type="Proteomes" id="UP000654123"/>
    </source>
</evidence>